<proteinExistence type="predicted"/>
<dbReference type="KEGG" id="glt:GlitD10_1748"/>
<organism evidence="1 2">
    <name type="scientific">Gloeomargarita lithophora Alchichica-D10</name>
    <dbReference type="NCBI Taxonomy" id="1188229"/>
    <lineage>
        <taxon>Bacteria</taxon>
        <taxon>Bacillati</taxon>
        <taxon>Cyanobacteriota</taxon>
        <taxon>Cyanophyceae</taxon>
        <taxon>Gloeomargaritales</taxon>
        <taxon>Gloeomargaritaceae</taxon>
        <taxon>Gloeomargarita</taxon>
    </lineage>
</organism>
<reference evidence="1 2" key="1">
    <citation type="submission" date="2016-10" db="EMBL/GenBank/DDBJ databases">
        <title>Description of Gloeomargarita lithophora gen. nov., sp. nov., a thylakoid-bearing basal-branching cyanobacterium with intracellular carbonates, and proposal for Gloeomargaritales ord. nov.</title>
        <authorList>
            <person name="Moreira D."/>
            <person name="Tavera R."/>
            <person name="Benzerara K."/>
            <person name="Skouri-Panet F."/>
            <person name="Couradeau E."/>
            <person name="Gerard E."/>
            <person name="Loussert C."/>
            <person name="Novelo E."/>
            <person name="Zivanovic Y."/>
            <person name="Lopez-Garcia P."/>
        </authorList>
    </citation>
    <scope>NUCLEOTIDE SEQUENCE [LARGE SCALE GENOMIC DNA]</scope>
    <source>
        <strain evidence="1 2">D10</strain>
    </source>
</reference>
<protein>
    <recommendedName>
        <fullName evidence="3">Nitrate reductase associated protein</fullName>
    </recommendedName>
</protein>
<dbReference type="NCBIfam" id="TIGR02664">
    <property type="entry name" value="nitr_red_assoc"/>
    <property type="match status" value="1"/>
</dbReference>
<dbReference type="EMBL" id="CP017675">
    <property type="protein sequence ID" value="APB34074.1"/>
    <property type="molecule type" value="Genomic_DNA"/>
</dbReference>
<name>A0A1J0ADQ7_9CYAN</name>
<dbReference type="Pfam" id="PF09655">
    <property type="entry name" value="Nitr_red_assoc"/>
    <property type="match status" value="1"/>
</dbReference>
<dbReference type="OrthoDB" id="7263223at2"/>
<sequence length="142" mass="16577">MVFEFERDFVGNWQCIPMVVRYRLDTCGIKLKLTHWQALPLNQRQWLVDTPCDTLAQQKQYIQQLQTWVMGQTGQTAKEILVNPVWLNAQEIPPDLAQVIPLSQWQRLTFLQRFALVKLSRPGHDHRNLPLALQEFGLETPG</sequence>
<gene>
    <name evidence="1" type="ORF">GlitD10_1748</name>
</gene>
<dbReference type="AlphaFoldDB" id="A0A1J0ADQ7"/>
<dbReference type="InterPro" id="IPR013481">
    <property type="entry name" value="NarM"/>
</dbReference>
<keyword evidence="2" id="KW-1185">Reference proteome</keyword>
<dbReference type="STRING" id="1188229.GlitD10_1748"/>
<evidence type="ECO:0000313" key="1">
    <source>
        <dbReference type="EMBL" id="APB34074.1"/>
    </source>
</evidence>
<dbReference type="Proteomes" id="UP000180235">
    <property type="component" value="Chromosome"/>
</dbReference>
<evidence type="ECO:0008006" key="3">
    <source>
        <dbReference type="Google" id="ProtNLM"/>
    </source>
</evidence>
<accession>A0A1J0ADQ7</accession>
<evidence type="ECO:0000313" key="2">
    <source>
        <dbReference type="Proteomes" id="UP000180235"/>
    </source>
</evidence>
<dbReference type="RefSeq" id="WP_071454569.1">
    <property type="nucleotide sequence ID" value="NZ_CP017675.1"/>
</dbReference>